<dbReference type="EMBL" id="JAVEPI010000001">
    <property type="protein sequence ID" value="KAK1444929.1"/>
    <property type="molecule type" value="Genomic_DNA"/>
</dbReference>
<sequence length="183" mass="20708">MDVLDFITSRKVLVSNISDESSPHVDSGGNLSNRDYEARWKDLKKVIRTENAKKKPCVATLKKATEELKELRRLLLAGDECKKRKTIISCLDNASQNADVSEATDWSKAPALRKRNASKRRFVFYMPVGNEVGTDVSIGRERLENIHKKVNKNVYGPMDTGPTIAIAGVPQPMDRMKTRHRRK</sequence>
<reference evidence="1" key="1">
    <citation type="submission" date="2023-08" db="EMBL/GenBank/DDBJ databases">
        <title>Draft sequence of the Babesia gibsoni genome.</title>
        <authorList>
            <person name="Yamagishi J.Y."/>
            <person name="Xuan X.X."/>
        </authorList>
    </citation>
    <scope>NUCLEOTIDE SEQUENCE</scope>
    <source>
        <strain evidence="1">Azabu</strain>
    </source>
</reference>
<dbReference type="AlphaFoldDB" id="A0AAD8UWF9"/>
<gene>
    <name evidence="1" type="ORF">BgAZ_108350</name>
</gene>
<evidence type="ECO:0000313" key="1">
    <source>
        <dbReference type="EMBL" id="KAK1444929.1"/>
    </source>
</evidence>
<proteinExistence type="predicted"/>
<protein>
    <submittedName>
        <fullName evidence="1">Uncharacterized protein</fullName>
    </submittedName>
</protein>
<keyword evidence="2" id="KW-1185">Reference proteome</keyword>
<comment type="caution">
    <text evidence="1">The sequence shown here is derived from an EMBL/GenBank/DDBJ whole genome shotgun (WGS) entry which is preliminary data.</text>
</comment>
<accession>A0AAD8UWF9</accession>
<dbReference type="Proteomes" id="UP001230268">
    <property type="component" value="Unassembled WGS sequence"/>
</dbReference>
<evidence type="ECO:0000313" key="2">
    <source>
        <dbReference type="Proteomes" id="UP001230268"/>
    </source>
</evidence>
<organism evidence="1 2">
    <name type="scientific">Babesia gibsoni</name>
    <dbReference type="NCBI Taxonomy" id="33632"/>
    <lineage>
        <taxon>Eukaryota</taxon>
        <taxon>Sar</taxon>
        <taxon>Alveolata</taxon>
        <taxon>Apicomplexa</taxon>
        <taxon>Aconoidasida</taxon>
        <taxon>Piroplasmida</taxon>
        <taxon>Babesiidae</taxon>
        <taxon>Babesia</taxon>
    </lineage>
</organism>
<name>A0AAD8UWF9_BABGI</name>